<dbReference type="Proteomes" id="UP000067711">
    <property type="component" value="Chromosome 1"/>
</dbReference>
<accession>A0A1B4G5R1</accession>
<evidence type="ECO:0000313" key="3">
    <source>
        <dbReference type="Proteomes" id="UP000067711"/>
    </source>
</evidence>
<keyword evidence="1" id="KW-0732">Signal</keyword>
<organism evidence="2 3">
    <name type="scientific">Burkholderia mayonis</name>
    <dbReference type="NCBI Taxonomy" id="1385591"/>
    <lineage>
        <taxon>Bacteria</taxon>
        <taxon>Pseudomonadati</taxon>
        <taxon>Pseudomonadota</taxon>
        <taxon>Betaproteobacteria</taxon>
        <taxon>Burkholderiales</taxon>
        <taxon>Burkholderiaceae</taxon>
        <taxon>Burkholderia</taxon>
        <taxon>pseudomallei group</taxon>
    </lineage>
</organism>
<gene>
    <name evidence="2" type="ORF">WS71_29660</name>
</gene>
<sequence>MCKVVPICHLSPSPPLRVAPFARLLSRSALCLSALASTSAHAQEFALFGGLLASGGGHSY</sequence>
<evidence type="ECO:0008006" key="4">
    <source>
        <dbReference type="Google" id="ProtNLM"/>
    </source>
</evidence>
<feature type="signal peptide" evidence="1">
    <location>
        <begin position="1"/>
        <end position="42"/>
    </location>
</feature>
<proteinExistence type="predicted"/>
<feature type="chain" id="PRO_5015301846" description="Porin" evidence="1">
    <location>
        <begin position="43"/>
        <end position="60"/>
    </location>
</feature>
<dbReference type="AlphaFoldDB" id="A0A1B4G5R1"/>
<dbReference type="EMBL" id="CP013389">
    <property type="protein sequence ID" value="AOJ11261.1"/>
    <property type="molecule type" value="Genomic_DNA"/>
</dbReference>
<evidence type="ECO:0000256" key="1">
    <source>
        <dbReference type="SAM" id="SignalP"/>
    </source>
</evidence>
<evidence type="ECO:0000313" key="2">
    <source>
        <dbReference type="EMBL" id="AOJ11261.1"/>
    </source>
</evidence>
<reference evidence="2 3" key="1">
    <citation type="submission" date="2015-12" db="EMBL/GenBank/DDBJ databases">
        <title>Diversity of Burkholderia near neighbor genomes.</title>
        <authorList>
            <person name="Sahl J."/>
            <person name="Wagner D."/>
            <person name="Keim P."/>
        </authorList>
    </citation>
    <scope>NUCLEOTIDE SEQUENCE [LARGE SCALE GENOMIC DNA]</scope>
    <source>
        <strain evidence="2 3">BDU8</strain>
    </source>
</reference>
<protein>
    <recommendedName>
        <fullName evidence="4">Porin</fullName>
    </recommendedName>
</protein>
<name>A0A1B4G5R1_9BURK</name>